<keyword evidence="1" id="KW-1133">Transmembrane helix</keyword>
<protein>
    <submittedName>
        <fullName evidence="3">GGDEF domain-containing protein, diguanylate cyclase (C-di-GMP synthetase) or its enzymatically inactive variants</fullName>
    </submittedName>
</protein>
<evidence type="ECO:0000313" key="3">
    <source>
        <dbReference type="EMBL" id="SDB03249.1"/>
    </source>
</evidence>
<accession>A0A1G6A498</accession>
<keyword evidence="1" id="KW-0812">Transmembrane</keyword>
<dbReference type="InterPro" id="IPR029787">
    <property type="entry name" value="Nucleotide_cyclase"/>
</dbReference>
<gene>
    <name evidence="3" type="ORF">SAMN02910417_00245</name>
</gene>
<dbReference type="InterPro" id="IPR029151">
    <property type="entry name" value="Sensor-like_sf"/>
</dbReference>
<feature type="transmembrane region" description="Helical" evidence="1">
    <location>
        <begin position="275"/>
        <end position="297"/>
    </location>
</feature>
<dbReference type="PROSITE" id="PS50887">
    <property type="entry name" value="GGDEF"/>
    <property type="match status" value="1"/>
</dbReference>
<feature type="domain" description="GGDEF" evidence="2">
    <location>
        <begin position="341"/>
        <end position="459"/>
    </location>
</feature>
<keyword evidence="4" id="KW-1185">Reference proteome</keyword>
<dbReference type="CDD" id="cd18773">
    <property type="entry name" value="PDC1_HK_sensor"/>
    <property type="match status" value="1"/>
</dbReference>
<dbReference type="SMART" id="SM00267">
    <property type="entry name" value="GGDEF"/>
    <property type="match status" value="1"/>
</dbReference>
<evidence type="ECO:0000256" key="1">
    <source>
        <dbReference type="SAM" id="Phobius"/>
    </source>
</evidence>
<dbReference type="OrthoDB" id="9759607at2"/>
<dbReference type="Pfam" id="PF00990">
    <property type="entry name" value="GGDEF"/>
    <property type="match status" value="1"/>
</dbReference>
<keyword evidence="1" id="KW-0472">Membrane</keyword>
<dbReference type="InterPro" id="IPR000160">
    <property type="entry name" value="GGDEF_dom"/>
</dbReference>
<dbReference type="AlphaFoldDB" id="A0A1G6A498"/>
<reference evidence="3 4" key="1">
    <citation type="submission" date="2016-10" db="EMBL/GenBank/DDBJ databases">
        <authorList>
            <person name="de Groot N.N."/>
        </authorList>
    </citation>
    <scope>NUCLEOTIDE SEQUENCE [LARGE SCALE GENOMIC DNA]</scope>
    <source>
        <strain evidence="3 4">DSM 3217</strain>
    </source>
</reference>
<dbReference type="RefSeq" id="WP_090171282.1">
    <property type="nucleotide sequence ID" value="NZ_FMXR01000004.1"/>
</dbReference>
<dbReference type="EMBL" id="FMXR01000004">
    <property type="protein sequence ID" value="SDB03249.1"/>
    <property type="molecule type" value="Genomic_DNA"/>
</dbReference>
<dbReference type="STRING" id="1732.SAMN02910417_00245"/>
<dbReference type="Proteomes" id="UP000199228">
    <property type="component" value="Unassembled WGS sequence"/>
</dbReference>
<dbReference type="SUPFAM" id="SSF55073">
    <property type="entry name" value="Nucleotide cyclase"/>
    <property type="match status" value="1"/>
</dbReference>
<proteinExistence type="predicted"/>
<name>A0A1G6A498_EUBOX</name>
<dbReference type="Gene3D" id="3.30.70.270">
    <property type="match status" value="1"/>
</dbReference>
<organism evidence="3 4">
    <name type="scientific">Eubacterium oxidoreducens</name>
    <dbReference type="NCBI Taxonomy" id="1732"/>
    <lineage>
        <taxon>Bacteria</taxon>
        <taxon>Bacillati</taxon>
        <taxon>Bacillota</taxon>
        <taxon>Clostridia</taxon>
        <taxon>Eubacteriales</taxon>
        <taxon>Eubacteriaceae</taxon>
        <taxon>Eubacterium</taxon>
    </lineage>
</organism>
<sequence length="459" mass="52565">MRKNPFKRLAIVVVLVAGGLSMLAYLLWGIDNDNVQNERTLIAQMVDKSISNELESAITTVKIMNQDEVLKTLFVEESEDSKKEITEKMKNYLDSIQREFEFDSVYAVSENTKRYYTYEGLHKVIDTDGDNSDAWYVNFISSGKNYEFESSVDEANNEKNTIFIDGRVEDDEGNLLGVVGVGIEMDKIGEILTEYESQYGVRFDYITQDGLVQMSSQSKSVKVSYVSDVTMPGLADTDYHYQSYGIGGFAVIRYVPEIGWYLVARSDTAFGLNGYNYRFFFAEWVILILAVIVLIVVSKHTRVSSTVIRGNDWNVDDLTGLPNRDYFMRIYGERGTLNTRQYQTLVEFSIDDFESVEKEYEQERIILSVVHMAREIFGQDGNITRWNRSSFVVLLKNPVDEAEIMCRQYCKLIEDIGEVTVSVGLTQIKLNETLKKNYYRAAKNLYLVKEFGGNNVKRG</sequence>
<evidence type="ECO:0000313" key="4">
    <source>
        <dbReference type="Proteomes" id="UP000199228"/>
    </source>
</evidence>
<evidence type="ECO:0000259" key="2">
    <source>
        <dbReference type="PROSITE" id="PS50887"/>
    </source>
</evidence>
<dbReference type="InterPro" id="IPR043128">
    <property type="entry name" value="Rev_trsase/Diguanyl_cyclase"/>
</dbReference>
<dbReference type="SUPFAM" id="SSF103190">
    <property type="entry name" value="Sensory domain-like"/>
    <property type="match status" value="1"/>
</dbReference>